<dbReference type="Gene3D" id="2.40.50.1070">
    <property type="match status" value="1"/>
</dbReference>
<dbReference type="InterPro" id="IPR010280">
    <property type="entry name" value="U5_MeTrfase_fam"/>
</dbReference>
<evidence type="ECO:0000259" key="6">
    <source>
        <dbReference type="Pfam" id="PF13847"/>
    </source>
</evidence>
<dbReference type="InterPro" id="IPR029063">
    <property type="entry name" value="SAM-dependent_MTases_sf"/>
</dbReference>
<evidence type="ECO:0000256" key="5">
    <source>
        <dbReference type="PROSITE-ProRule" id="PRU10015"/>
    </source>
</evidence>
<dbReference type="SUPFAM" id="SSF53335">
    <property type="entry name" value="S-adenosyl-L-methionine-dependent methyltransferases"/>
    <property type="match status" value="1"/>
</dbReference>
<dbReference type="GO" id="GO:0006396">
    <property type="term" value="P:RNA processing"/>
    <property type="evidence" value="ECO:0007669"/>
    <property type="project" value="InterPro"/>
</dbReference>
<evidence type="ECO:0000256" key="3">
    <source>
        <dbReference type="ARBA" id="ARBA00022691"/>
    </source>
</evidence>
<gene>
    <name evidence="7" type="ORF">CYMTET_34339</name>
</gene>
<dbReference type="CDD" id="cd02440">
    <property type="entry name" value="AdoMet_MTases"/>
    <property type="match status" value="1"/>
</dbReference>
<feature type="binding site" evidence="4">
    <location>
        <position position="30"/>
    </location>
    <ligand>
        <name>S-adenosyl-L-methionine</name>
        <dbReference type="ChEBI" id="CHEBI:59789"/>
    </ligand>
</feature>
<keyword evidence="2 4" id="KW-0808">Transferase</keyword>
<dbReference type="Gene3D" id="3.40.50.150">
    <property type="entry name" value="Vaccinia Virus protein VP39"/>
    <property type="match status" value="2"/>
</dbReference>
<evidence type="ECO:0000313" key="7">
    <source>
        <dbReference type="EMBL" id="KAK3256529.1"/>
    </source>
</evidence>
<proteinExistence type="inferred from homology"/>
<dbReference type="AlphaFoldDB" id="A0AAE0FBH0"/>
<dbReference type="Pfam" id="PF13847">
    <property type="entry name" value="Methyltransf_31"/>
    <property type="match status" value="1"/>
</dbReference>
<feature type="active site" evidence="5">
    <location>
        <position position="243"/>
    </location>
</feature>
<dbReference type="EMBL" id="LGRX02021572">
    <property type="protein sequence ID" value="KAK3256529.1"/>
    <property type="molecule type" value="Genomic_DNA"/>
</dbReference>
<dbReference type="PROSITE" id="PS51687">
    <property type="entry name" value="SAM_MT_RNA_M5U"/>
    <property type="match status" value="1"/>
</dbReference>
<evidence type="ECO:0000256" key="1">
    <source>
        <dbReference type="ARBA" id="ARBA00022603"/>
    </source>
</evidence>
<sequence length="262" mass="27733">EEEGVLFGARTLDMYMAGLVFSMSAKSFFQTNTSQGNQLVQVVQSACQLQDDQSEVVLDLFCGAGLLGLSVAHRSREVHGVELVADAVRDARVNAERNGLSNCHFHQALRTGLRFVPSSGVVQPAAAPGSSEGRVCVLSDERWQQRQVARRGACVCSPMRDGSSARWLGGARVCALRCEMAAETMTGADGAMQGDLGKLAADLGSIVPQPDVCIVDPARAGLPRALTRFLSKTLPPRLVYVSCNPATQVSSRAASSSPSALP</sequence>
<dbReference type="PANTHER" id="PTHR11061">
    <property type="entry name" value="RNA M5U METHYLTRANSFERASE"/>
    <property type="match status" value="1"/>
</dbReference>
<accession>A0AAE0FBH0</accession>
<comment type="caution">
    <text evidence="7">The sequence shown here is derived from an EMBL/GenBank/DDBJ whole genome shotgun (WGS) entry which is preliminary data.</text>
</comment>
<feature type="binding site" evidence="4">
    <location>
        <position position="216"/>
    </location>
    <ligand>
        <name>S-adenosyl-L-methionine</name>
        <dbReference type="ChEBI" id="CHEBI:59789"/>
    </ligand>
</feature>
<organism evidence="7 8">
    <name type="scientific">Cymbomonas tetramitiformis</name>
    <dbReference type="NCBI Taxonomy" id="36881"/>
    <lineage>
        <taxon>Eukaryota</taxon>
        <taxon>Viridiplantae</taxon>
        <taxon>Chlorophyta</taxon>
        <taxon>Pyramimonadophyceae</taxon>
        <taxon>Pyramimonadales</taxon>
        <taxon>Pyramimonadaceae</taxon>
        <taxon>Cymbomonas</taxon>
    </lineage>
</organism>
<feature type="active site" description="Nucleophile" evidence="4">
    <location>
        <position position="243"/>
    </location>
</feature>
<feature type="non-terminal residue" evidence="7">
    <location>
        <position position="1"/>
    </location>
</feature>
<evidence type="ECO:0000256" key="4">
    <source>
        <dbReference type="PROSITE-ProRule" id="PRU01024"/>
    </source>
</evidence>
<comment type="similarity">
    <text evidence="4">Belongs to the class I-like SAM-binding methyltransferase superfamily. RNA M5U methyltransferase family.</text>
</comment>
<feature type="binding site" evidence="4">
    <location>
        <position position="61"/>
    </location>
    <ligand>
        <name>S-adenosyl-L-methionine</name>
        <dbReference type="ChEBI" id="CHEBI:59789"/>
    </ligand>
</feature>
<feature type="domain" description="Methyltransferase" evidence="6">
    <location>
        <begin position="52"/>
        <end position="108"/>
    </location>
</feature>
<dbReference type="PROSITE" id="PS01230">
    <property type="entry name" value="TRMA_1"/>
    <property type="match status" value="1"/>
</dbReference>
<keyword evidence="8" id="KW-1185">Reference proteome</keyword>
<name>A0AAE0FBH0_9CHLO</name>
<feature type="binding site" evidence="4">
    <location>
        <position position="82"/>
    </location>
    <ligand>
        <name>S-adenosyl-L-methionine</name>
        <dbReference type="ChEBI" id="CHEBI:59789"/>
    </ligand>
</feature>
<evidence type="ECO:0000313" key="8">
    <source>
        <dbReference type="Proteomes" id="UP001190700"/>
    </source>
</evidence>
<reference evidence="7 8" key="1">
    <citation type="journal article" date="2015" name="Genome Biol. Evol.">
        <title>Comparative Genomics of a Bacterivorous Green Alga Reveals Evolutionary Causalities and Consequences of Phago-Mixotrophic Mode of Nutrition.</title>
        <authorList>
            <person name="Burns J.A."/>
            <person name="Paasch A."/>
            <person name="Narechania A."/>
            <person name="Kim E."/>
        </authorList>
    </citation>
    <scope>NUCLEOTIDE SEQUENCE [LARGE SCALE GENOMIC DNA]</scope>
    <source>
        <strain evidence="7 8">PLY_AMNH</strain>
    </source>
</reference>
<dbReference type="GO" id="GO:0008173">
    <property type="term" value="F:RNA methyltransferase activity"/>
    <property type="evidence" value="ECO:0007669"/>
    <property type="project" value="InterPro"/>
</dbReference>
<evidence type="ECO:0000256" key="2">
    <source>
        <dbReference type="ARBA" id="ARBA00022679"/>
    </source>
</evidence>
<dbReference type="InterPro" id="IPR030390">
    <property type="entry name" value="MeTrfase_TrmA_AS"/>
</dbReference>
<dbReference type="GO" id="GO:0032259">
    <property type="term" value="P:methylation"/>
    <property type="evidence" value="ECO:0007669"/>
    <property type="project" value="UniProtKB-KW"/>
</dbReference>
<protein>
    <recommendedName>
        <fullName evidence="6">Methyltransferase domain-containing protein</fullName>
    </recommendedName>
</protein>
<dbReference type="PANTHER" id="PTHR11061:SF30">
    <property type="entry name" value="TRNA (URACIL(54)-C(5))-METHYLTRANSFERASE"/>
    <property type="match status" value="1"/>
</dbReference>
<keyword evidence="1 4" id="KW-0489">Methyltransferase</keyword>
<dbReference type="InterPro" id="IPR025714">
    <property type="entry name" value="Methyltranfer_dom"/>
</dbReference>
<keyword evidence="3 4" id="KW-0949">S-adenosyl-L-methionine</keyword>
<dbReference type="Proteomes" id="UP001190700">
    <property type="component" value="Unassembled WGS sequence"/>
</dbReference>